<accession>A0A3P7J2L2</accession>
<organism evidence="2 3">
    <name type="scientific">Strongylus vulgaris</name>
    <name type="common">Blood worm</name>
    <dbReference type="NCBI Taxonomy" id="40348"/>
    <lineage>
        <taxon>Eukaryota</taxon>
        <taxon>Metazoa</taxon>
        <taxon>Ecdysozoa</taxon>
        <taxon>Nematoda</taxon>
        <taxon>Chromadorea</taxon>
        <taxon>Rhabditida</taxon>
        <taxon>Rhabditina</taxon>
        <taxon>Rhabditomorpha</taxon>
        <taxon>Strongyloidea</taxon>
        <taxon>Strongylidae</taxon>
        <taxon>Strongylus</taxon>
    </lineage>
</organism>
<evidence type="ECO:0000313" key="2">
    <source>
        <dbReference type="EMBL" id="VDM77196.1"/>
    </source>
</evidence>
<sequence length="82" mass="8954">MHNWRRSQVALGNIRNGRQGNRNLPTAQNMLMMRYDMVLEGEAQAYVNMCPRSGSALAIRPGSGENFAMITGSASALDAAVR</sequence>
<dbReference type="OrthoDB" id="5874910at2759"/>
<dbReference type="Gene3D" id="3.40.33.10">
    <property type="entry name" value="CAP"/>
    <property type="match status" value="1"/>
</dbReference>
<proteinExistence type="predicted"/>
<evidence type="ECO:0000313" key="3">
    <source>
        <dbReference type="Proteomes" id="UP000270094"/>
    </source>
</evidence>
<dbReference type="AlphaFoldDB" id="A0A3P7J2L2"/>
<evidence type="ECO:0000256" key="1">
    <source>
        <dbReference type="SAM" id="MobiDB-lite"/>
    </source>
</evidence>
<dbReference type="InterPro" id="IPR035940">
    <property type="entry name" value="CAP_sf"/>
</dbReference>
<feature type="non-terminal residue" evidence="2">
    <location>
        <position position="82"/>
    </location>
</feature>
<keyword evidence="3" id="KW-1185">Reference proteome</keyword>
<dbReference type="CDD" id="cd05380">
    <property type="entry name" value="CAP_euk"/>
    <property type="match status" value="1"/>
</dbReference>
<feature type="compositionally biased region" description="Low complexity" evidence="1">
    <location>
        <begin position="12"/>
        <end position="23"/>
    </location>
</feature>
<gene>
    <name evidence="2" type="ORF">SVUK_LOCUS12194</name>
</gene>
<dbReference type="Proteomes" id="UP000270094">
    <property type="component" value="Unassembled WGS sequence"/>
</dbReference>
<dbReference type="EMBL" id="UYYB01098639">
    <property type="protein sequence ID" value="VDM77196.1"/>
    <property type="molecule type" value="Genomic_DNA"/>
</dbReference>
<feature type="region of interest" description="Disordered" evidence="1">
    <location>
        <begin position="1"/>
        <end position="23"/>
    </location>
</feature>
<protein>
    <submittedName>
        <fullName evidence="2">Uncharacterized protein</fullName>
    </submittedName>
</protein>
<dbReference type="SUPFAM" id="SSF55797">
    <property type="entry name" value="PR-1-like"/>
    <property type="match status" value="1"/>
</dbReference>
<name>A0A3P7J2L2_STRVU</name>
<reference evidence="2 3" key="1">
    <citation type="submission" date="2018-11" db="EMBL/GenBank/DDBJ databases">
        <authorList>
            <consortium name="Pathogen Informatics"/>
        </authorList>
    </citation>
    <scope>NUCLEOTIDE SEQUENCE [LARGE SCALE GENOMIC DNA]</scope>
</reference>